<dbReference type="RefSeq" id="WP_089008436.1">
    <property type="nucleotide sequence ID" value="NZ_LT607411.1"/>
</dbReference>
<dbReference type="InterPro" id="IPR013500">
    <property type="entry name" value="TopoI_cat_euk"/>
</dbReference>
<evidence type="ECO:0000256" key="3">
    <source>
        <dbReference type="ARBA" id="ARBA00012891"/>
    </source>
</evidence>
<feature type="domain" description="DNA topoisomerase IB N-terminal" evidence="8">
    <location>
        <begin position="21"/>
        <end position="69"/>
    </location>
</feature>
<evidence type="ECO:0000259" key="7">
    <source>
        <dbReference type="Pfam" id="PF01028"/>
    </source>
</evidence>
<sequence>MRLRRSDPGRPGYGRRRRGKGWLFVDPKGEPVRDPDELARLRQLVIPPAWREVWISPYPNGHIQATGIDAAGRKQYLYHPQWRQKRDEAKFDHVLEVAHRLPVLRDRVDHDLALRGLRRERVLATVARLLDMGMFRVGNDQYATGDDPTFGVSTLRPEHARSRSGCVVLEFPAKGGVEQVRRIEDPELCRVLANLRRRRRAEERLFGYWDGRTWRDVRSDEVNDYLRDASGGEMTAKDFRTWHATVLAATELATAGAQRSATARKRAVAAVMRTVAELLGNTPTVARTSYVDPRVVDLYHDGVLAPVEPEMPREAVEKVVLGLLEEES</sequence>
<comment type="similarity">
    <text evidence="2">Belongs to the type IB topoisomerase family.</text>
</comment>
<evidence type="ECO:0000256" key="1">
    <source>
        <dbReference type="ARBA" id="ARBA00000213"/>
    </source>
</evidence>
<organism evidence="9 10">
    <name type="scientific">Micromonospora viridifaciens</name>
    <dbReference type="NCBI Taxonomy" id="1881"/>
    <lineage>
        <taxon>Bacteria</taxon>
        <taxon>Bacillati</taxon>
        <taxon>Actinomycetota</taxon>
        <taxon>Actinomycetes</taxon>
        <taxon>Micromonosporales</taxon>
        <taxon>Micromonosporaceae</taxon>
        <taxon>Micromonospora</taxon>
    </lineage>
</organism>
<accession>A0A1C4Z2V0</accession>
<dbReference type="EMBL" id="LT607411">
    <property type="protein sequence ID" value="SCF27290.1"/>
    <property type="molecule type" value="Genomic_DNA"/>
</dbReference>
<evidence type="ECO:0000256" key="2">
    <source>
        <dbReference type="ARBA" id="ARBA00006645"/>
    </source>
</evidence>
<dbReference type="InterPro" id="IPR011010">
    <property type="entry name" value="DNA_brk_join_enz"/>
</dbReference>
<dbReference type="PRINTS" id="PR00416">
    <property type="entry name" value="EUTPISMRASEI"/>
</dbReference>
<dbReference type="InterPro" id="IPR014711">
    <property type="entry name" value="TopoI_cat_a-hlx-sub_euk"/>
</dbReference>
<dbReference type="InterPro" id="IPR049331">
    <property type="entry name" value="Top1B_N_bact"/>
</dbReference>
<dbReference type="InterPro" id="IPR035447">
    <property type="entry name" value="DNA_topo_I_N_sf"/>
</dbReference>
<dbReference type="PROSITE" id="PS52038">
    <property type="entry name" value="TOPO_IB_2"/>
    <property type="match status" value="1"/>
</dbReference>
<proteinExistence type="inferred from homology"/>
<comment type="catalytic activity">
    <reaction evidence="1">
        <text>ATP-independent breakage of single-stranded DNA, followed by passage and rejoining.</text>
        <dbReference type="EC" id="5.6.2.1"/>
    </reaction>
</comment>
<keyword evidence="10" id="KW-1185">Reference proteome</keyword>
<evidence type="ECO:0000313" key="10">
    <source>
        <dbReference type="Proteomes" id="UP000198242"/>
    </source>
</evidence>
<dbReference type="Pfam" id="PF21338">
    <property type="entry name" value="Top1B_N_bact"/>
    <property type="match status" value="1"/>
</dbReference>
<dbReference type="EC" id="5.6.2.1" evidence="3"/>
<dbReference type="InterPro" id="IPR001631">
    <property type="entry name" value="TopoI"/>
</dbReference>
<dbReference type="GO" id="GO:0003677">
    <property type="term" value="F:DNA binding"/>
    <property type="evidence" value="ECO:0007669"/>
    <property type="project" value="UniProtKB-KW"/>
</dbReference>
<dbReference type="Pfam" id="PF01028">
    <property type="entry name" value="Topoisom_I"/>
    <property type="match status" value="1"/>
</dbReference>
<dbReference type="OrthoDB" id="9778962at2"/>
<dbReference type="SUPFAM" id="SSF55869">
    <property type="entry name" value="DNA topoisomerase I domain"/>
    <property type="match status" value="1"/>
</dbReference>
<evidence type="ECO:0000313" key="9">
    <source>
        <dbReference type="EMBL" id="SCF27290.1"/>
    </source>
</evidence>
<evidence type="ECO:0000256" key="6">
    <source>
        <dbReference type="ARBA" id="ARBA00023235"/>
    </source>
</evidence>
<keyword evidence="6 9" id="KW-0413">Isomerase</keyword>
<protein>
    <recommendedName>
        <fullName evidence="3">DNA topoisomerase</fullName>
        <ecNumber evidence="3">5.6.2.1</ecNumber>
    </recommendedName>
</protein>
<gene>
    <name evidence="9" type="ORF">GA0074695_5038</name>
</gene>
<dbReference type="AlphaFoldDB" id="A0A1C4Z2V0"/>
<feature type="domain" description="DNA topoisomerase I catalytic core eukaryotic-type" evidence="7">
    <location>
        <begin position="81"/>
        <end position="288"/>
    </location>
</feature>
<dbReference type="Proteomes" id="UP000198242">
    <property type="component" value="Chromosome I"/>
</dbReference>
<dbReference type="Gene3D" id="3.90.15.10">
    <property type="entry name" value="Topoisomerase I, Chain A, domain 3"/>
    <property type="match status" value="1"/>
</dbReference>
<name>A0A1C4Z2V0_MICVI</name>
<reference evidence="10" key="1">
    <citation type="submission" date="2016-06" db="EMBL/GenBank/DDBJ databases">
        <authorList>
            <person name="Varghese N."/>
            <person name="Submissions Spin"/>
        </authorList>
    </citation>
    <scope>NUCLEOTIDE SEQUENCE [LARGE SCALE GENOMIC DNA]</scope>
    <source>
        <strain evidence="10">DSM 43909</strain>
    </source>
</reference>
<evidence type="ECO:0000259" key="8">
    <source>
        <dbReference type="Pfam" id="PF21338"/>
    </source>
</evidence>
<keyword evidence="4" id="KW-0799">Topoisomerase</keyword>
<evidence type="ECO:0000256" key="4">
    <source>
        <dbReference type="ARBA" id="ARBA00023029"/>
    </source>
</evidence>
<dbReference type="GO" id="GO:0003917">
    <property type="term" value="F:DNA topoisomerase type I (single strand cut, ATP-independent) activity"/>
    <property type="evidence" value="ECO:0007669"/>
    <property type="project" value="UniProtKB-EC"/>
</dbReference>
<keyword evidence="5" id="KW-0238">DNA-binding</keyword>
<evidence type="ECO:0000256" key="5">
    <source>
        <dbReference type="ARBA" id="ARBA00023125"/>
    </source>
</evidence>
<dbReference type="Gene3D" id="3.30.66.10">
    <property type="entry name" value="DNA topoisomerase I domain"/>
    <property type="match status" value="1"/>
</dbReference>
<dbReference type="SUPFAM" id="SSF56349">
    <property type="entry name" value="DNA breaking-rejoining enzymes"/>
    <property type="match status" value="1"/>
</dbReference>
<dbReference type="Gene3D" id="1.10.132.120">
    <property type="match status" value="1"/>
</dbReference>
<dbReference type="GO" id="GO:0006265">
    <property type="term" value="P:DNA topological change"/>
    <property type="evidence" value="ECO:0007669"/>
    <property type="project" value="InterPro"/>
</dbReference>